<organism evidence="4 5">
    <name type="scientific">Marinimicrobium koreense</name>
    <dbReference type="NCBI Taxonomy" id="306545"/>
    <lineage>
        <taxon>Bacteria</taxon>
        <taxon>Pseudomonadati</taxon>
        <taxon>Pseudomonadota</taxon>
        <taxon>Gammaproteobacteria</taxon>
        <taxon>Cellvibrionales</taxon>
        <taxon>Cellvibrionaceae</taxon>
        <taxon>Marinimicrobium</taxon>
    </lineage>
</organism>
<dbReference type="EMBL" id="RJUK01000001">
    <property type="protein sequence ID" value="ROQ19613.1"/>
    <property type="molecule type" value="Genomic_DNA"/>
</dbReference>
<dbReference type="RefSeq" id="WP_024459650.1">
    <property type="nucleotide sequence ID" value="NZ_JBHYFO010000003.1"/>
</dbReference>
<dbReference type="InterPro" id="IPR027354">
    <property type="entry name" value="YcgL_dom"/>
</dbReference>
<name>A0A3N1NTW7_9GAMM</name>
<gene>
    <name evidence="4" type="ORF">EDC38_0198</name>
</gene>
<sequence length="97" mass="11118">MKQLVEIFRSPKEEGMYLYVKREEGLERVPEDLLRRFGKPQSAMVLALTPERKLARTTAERVLACLEEPGYYLQMPPSPHADAEAAQVRLHNSKLGH</sequence>
<reference evidence="4 5" key="1">
    <citation type="submission" date="2018-11" db="EMBL/GenBank/DDBJ databases">
        <title>Genomic Encyclopedia of Type Strains, Phase IV (KMG-IV): sequencing the most valuable type-strain genomes for metagenomic binning, comparative biology and taxonomic classification.</title>
        <authorList>
            <person name="Goeker M."/>
        </authorList>
    </citation>
    <scope>NUCLEOTIDE SEQUENCE [LARGE SCALE GENOMIC DNA]</scope>
    <source>
        <strain evidence="4 5">DSM 16974</strain>
    </source>
</reference>
<accession>A0A3N1NTW7</accession>
<evidence type="ECO:0000313" key="5">
    <source>
        <dbReference type="Proteomes" id="UP000273643"/>
    </source>
</evidence>
<dbReference type="Pfam" id="PF05166">
    <property type="entry name" value="YcgL"/>
    <property type="match status" value="1"/>
</dbReference>
<feature type="domain" description="YcgL" evidence="3">
    <location>
        <begin position="3"/>
        <end position="87"/>
    </location>
</feature>
<feature type="region of interest" description="Disordered" evidence="2">
    <location>
        <begin position="77"/>
        <end position="97"/>
    </location>
</feature>
<protein>
    <recommendedName>
        <fullName evidence="1">YcgL domain-containing protein EDC38_0198</fullName>
    </recommendedName>
</protein>
<proteinExistence type="inferred from homology"/>
<dbReference type="SUPFAM" id="SSF160191">
    <property type="entry name" value="YcgL-like"/>
    <property type="match status" value="1"/>
</dbReference>
<comment type="caution">
    <text evidence="4">The sequence shown here is derived from an EMBL/GenBank/DDBJ whole genome shotgun (WGS) entry which is preliminary data.</text>
</comment>
<evidence type="ECO:0000256" key="2">
    <source>
        <dbReference type="SAM" id="MobiDB-lite"/>
    </source>
</evidence>
<dbReference type="PANTHER" id="PTHR38109">
    <property type="entry name" value="PROTEIN YCGL"/>
    <property type="match status" value="1"/>
</dbReference>
<dbReference type="OrthoDB" id="7062382at2"/>
<dbReference type="PROSITE" id="PS51648">
    <property type="entry name" value="YCGL"/>
    <property type="match status" value="1"/>
</dbReference>
<dbReference type="Gene3D" id="3.10.510.20">
    <property type="entry name" value="YcgL domain"/>
    <property type="match status" value="1"/>
</dbReference>
<dbReference type="HAMAP" id="MF_01866">
    <property type="entry name" value="UPF0745"/>
    <property type="match status" value="1"/>
</dbReference>
<keyword evidence="5" id="KW-1185">Reference proteome</keyword>
<evidence type="ECO:0000259" key="3">
    <source>
        <dbReference type="PROSITE" id="PS51648"/>
    </source>
</evidence>
<dbReference type="Proteomes" id="UP000273643">
    <property type="component" value="Unassembled WGS sequence"/>
</dbReference>
<dbReference type="PANTHER" id="PTHR38109:SF1">
    <property type="entry name" value="PROTEIN YCGL"/>
    <property type="match status" value="1"/>
</dbReference>
<evidence type="ECO:0000256" key="1">
    <source>
        <dbReference type="HAMAP-Rule" id="MF_01866"/>
    </source>
</evidence>
<evidence type="ECO:0000313" key="4">
    <source>
        <dbReference type="EMBL" id="ROQ19613.1"/>
    </source>
</evidence>
<dbReference type="InterPro" id="IPR038068">
    <property type="entry name" value="YcgL-like_sf"/>
</dbReference>
<dbReference type="AlphaFoldDB" id="A0A3N1NTW7"/>